<keyword evidence="4" id="KW-1185">Reference proteome</keyword>
<dbReference type="InterPro" id="IPR022761">
    <property type="entry name" value="Fumarate_lyase_N"/>
</dbReference>
<dbReference type="Pfam" id="PF00206">
    <property type="entry name" value="Lyase_1"/>
    <property type="match status" value="1"/>
</dbReference>
<dbReference type="AlphaFoldDB" id="A0A0P1I898"/>
<keyword evidence="3" id="KW-0413">Isomerase</keyword>
<dbReference type="STRING" id="1715692.RUE5091_01745"/>
<accession>A0A0P1I898</accession>
<dbReference type="InterPro" id="IPR008948">
    <property type="entry name" value="L-Aspartase-like"/>
</dbReference>
<dbReference type="Gene3D" id="1.20.200.10">
    <property type="entry name" value="Fumarase/aspartase (Central domain)"/>
    <property type="match status" value="1"/>
</dbReference>
<evidence type="ECO:0000313" key="4">
    <source>
        <dbReference type="Proteomes" id="UP000051260"/>
    </source>
</evidence>
<comment type="similarity">
    <text evidence="1">Belongs to the class-II fumarase/aspartase family.</text>
</comment>
<dbReference type="PRINTS" id="PR00149">
    <property type="entry name" value="FUMRATELYASE"/>
</dbReference>
<dbReference type="GO" id="GO:0016829">
    <property type="term" value="F:lyase activity"/>
    <property type="evidence" value="ECO:0007669"/>
    <property type="project" value="UniProtKB-ARBA"/>
</dbReference>
<dbReference type="Proteomes" id="UP000051260">
    <property type="component" value="Unassembled WGS sequence"/>
</dbReference>
<dbReference type="EC" id="5.5.1.2" evidence="3"/>
<sequence>MSDVFDHPWLGGLFGDDEVGQTLSTDVQLQHILAVEAAYTVALGAVGRIDPQTAQNAASAIRDVAIDVDELREGVAIDGVVVPALVRSIKAALPDNYRSAVHSGLTSQDIIDTALILSLKTFCCLFSERLSDLKERLSAHRDALGENELMGRTRMQAALPMKVADRMNSWILPIDDHLVRLDQIKPRLLNLQLGGAVGNGAALGKDAGQIGAEMAKTLGLNVAPRSWHNRRDSITEFAGWLSLVSGSLGKVGQDVALMAQQGIDEIGLSGGGGSSAMPHKQNPVKAELLITLARYNATLLSAMNHALVHEQERSGSAWSLEWMVLPQMIQTTGRALGVALELADQIERLGK</sequence>
<evidence type="ECO:0000259" key="2">
    <source>
        <dbReference type="Pfam" id="PF00206"/>
    </source>
</evidence>
<name>A0A0P1I898_9RHOB</name>
<protein>
    <submittedName>
        <fullName evidence="3">3-carboxy-cis,cis-muconate cycloisomerase</fullName>
        <ecNumber evidence="3">5.5.1.2</ecNumber>
    </submittedName>
</protein>
<dbReference type="EMBL" id="CYUD01000005">
    <property type="protein sequence ID" value="CUJ97035.1"/>
    <property type="molecule type" value="Genomic_DNA"/>
</dbReference>
<dbReference type="PROSITE" id="PS00163">
    <property type="entry name" value="FUMARATE_LYASES"/>
    <property type="match status" value="1"/>
</dbReference>
<dbReference type="PRINTS" id="PR00145">
    <property type="entry name" value="ARGSUCLYASE"/>
</dbReference>
<dbReference type="OrthoDB" id="9768878at2"/>
<dbReference type="RefSeq" id="WP_058281495.1">
    <property type="nucleotide sequence ID" value="NZ_CYUD01000005.1"/>
</dbReference>
<dbReference type="GO" id="GO:0047472">
    <property type="term" value="F:3-carboxy-cis,cis-muconate cycloisomerase activity"/>
    <property type="evidence" value="ECO:0007669"/>
    <property type="project" value="UniProtKB-EC"/>
</dbReference>
<feature type="domain" description="Fumarate lyase N-terminal" evidence="2">
    <location>
        <begin position="35"/>
        <end position="293"/>
    </location>
</feature>
<dbReference type="PANTHER" id="PTHR43172:SF2">
    <property type="entry name" value="ADENYLOSUCCINATE LYASE C-TERMINAL DOMAIN-CONTAINING PROTEIN"/>
    <property type="match status" value="1"/>
</dbReference>
<gene>
    <name evidence="3" type="primary">pcaB_1</name>
    <name evidence="3" type="ORF">RUE5091_01745</name>
</gene>
<reference evidence="4" key="1">
    <citation type="submission" date="2015-09" db="EMBL/GenBank/DDBJ databases">
        <authorList>
            <person name="Rodrigo-Torres L."/>
            <person name="Arahal D.R."/>
        </authorList>
    </citation>
    <scope>NUCLEOTIDE SEQUENCE [LARGE SCALE GENOMIC DNA]</scope>
    <source>
        <strain evidence="4">CECT 5091</strain>
    </source>
</reference>
<dbReference type="InterPro" id="IPR020557">
    <property type="entry name" value="Fumarate_lyase_CS"/>
</dbReference>
<dbReference type="PANTHER" id="PTHR43172">
    <property type="entry name" value="ADENYLOSUCCINATE LYASE"/>
    <property type="match status" value="1"/>
</dbReference>
<organism evidence="3 4">
    <name type="scientific">Ruegeria denitrificans</name>
    <dbReference type="NCBI Taxonomy" id="1715692"/>
    <lineage>
        <taxon>Bacteria</taxon>
        <taxon>Pseudomonadati</taxon>
        <taxon>Pseudomonadota</taxon>
        <taxon>Alphaproteobacteria</taxon>
        <taxon>Rhodobacterales</taxon>
        <taxon>Roseobacteraceae</taxon>
        <taxon>Ruegeria</taxon>
    </lineage>
</organism>
<dbReference type="InterPro" id="IPR000362">
    <property type="entry name" value="Fumarate_lyase_fam"/>
</dbReference>
<dbReference type="NCBIfam" id="NF004631">
    <property type="entry name" value="PRK05975.1"/>
    <property type="match status" value="1"/>
</dbReference>
<proteinExistence type="inferred from homology"/>
<dbReference type="SUPFAM" id="SSF48557">
    <property type="entry name" value="L-aspartase-like"/>
    <property type="match status" value="1"/>
</dbReference>
<evidence type="ECO:0000313" key="3">
    <source>
        <dbReference type="EMBL" id="CUJ97035.1"/>
    </source>
</evidence>
<evidence type="ECO:0000256" key="1">
    <source>
        <dbReference type="ARBA" id="ARBA00034772"/>
    </source>
</evidence>